<comment type="caution">
    <text evidence="2">The sequence shown here is derived from an EMBL/GenBank/DDBJ whole genome shotgun (WGS) entry which is preliminary data.</text>
</comment>
<evidence type="ECO:0000313" key="3">
    <source>
        <dbReference type="Proteomes" id="UP001149090"/>
    </source>
</evidence>
<evidence type="ECO:0000313" key="2">
    <source>
        <dbReference type="EMBL" id="KAJ5075368.1"/>
    </source>
</evidence>
<feature type="transmembrane region" description="Helical" evidence="1">
    <location>
        <begin position="131"/>
        <end position="152"/>
    </location>
</feature>
<keyword evidence="1" id="KW-1133">Transmembrane helix</keyword>
<organism evidence="2 3">
    <name type="scientific">Anaeramoeba ignava</name>
    <name type="common">Anaerobic marine amoeba</name>
    <dbReference type="NCBI Taxonomy" id="1746090"/>
    <lineage>
        <taxon>Eukaryota</taxon>
        <taxon>Metamonada</taxon>
        <taxon>Anaeramoebidae</taxon>
        <taxon>Anaeramoeba</taxon>
    </lineage>
</organism>
<evidence type="ECO:0000256" key="1">
    <source>
        <dbReference type="SAM" id="Phobius"/>
    </source>
</evidence>
<dbReference type="AlphaFoldDB" id="A0A9Q0LPY2"/>
<proteinExistence type="predicted"/>
<feature type="transmembrane region" description="Helical" evidence="1">
    <location>
        <begin position="158"/>
        <end position="178"/>
    </location>
</feature>
<keyword evidence="1" id="KW-0812">Transmembrane</keyword>
<gene>
    <name evidence="2" type="ORF">M0811_07338</name>
</gene>
<name>A0A9Q0LPY2_ANAIG</name>
<dbReference type="EMBL" id="JAPDFW010000065">
    <property type="protein sequence ID" value="KAJ5075368.1"/>
    <property type="molecule type" value="Genomic_DNA"/>
</dbReference>
<accession>A0A9Q0LPY2</accession>
<dbReference type="Proteomes" id="UP001149090">
    <property type="component" value="Unassembled WGS sequence"/>
</dbReference>
<feature type="transmembrane region" description="Helical" evidence="1">
    <location>
        <begin position="241"/>
        <end position="263"/>
    </location>
</feature>
<protein>
    <submittedName>
        <fullName evidence="2">Uncharacterized protein</fullName>
    </submittedName>
</protein>
<sequence>MSQQTNQLKDFSAIKTGFASLYIISIIFFLVSIFSLIELFRNLRYYRWFRIVKRAAVFRIGILFLAFWLMLERGLNNLIGIQINDLRAQFFFAFSLPAFLQFLIFLFLMWFLLSVTQLAIQSDAQTKKIDIVFTSFTILGGLLCILSVILIPKTPPEYYHMMIFFVSLFFLLLIFTFIGPKVIKSLGSMGYKTLGKKRINMLMALILLDFCVFLIGAVFDLLNIFIKSMANWFEASIQRFSIFYCIWSLIFDIIPTLIFIICLHLDFSKNDNTIAEAESKPLIFVKLKNRKPDKKISELNALLEEEDLFR</sequence>
<keyword evidence="3" id="KW-1185">Reference proteome</keyword>
<keyword evidence="1" id="KW-0472">Membrane</keyword>
<feature type="transmembrane region" description="Helical" evidence="1">
    <location>
        <begin position="20"/>
        <end position="39"/>
    </location>
</feature>
<feature type="transmembrane region" description="Helical" evidence="1">
    <location>
        <begin position="199"/>
        <end position="226"/>
    </location>
</feature>
<feature type="transmembrane region" description="Helical" evidence="1">
    <location>
        <begin position="91"/>
        <end position="119"/>
    </location>
</feature>
<reference evidence="2" key="1">
    <citation type="submission" date="2022-10" db="EMBL/GenBank/DDBJ databases">
        <title>Novel sulphate-reducing endosymbionts in the free-living metamonad Anaeramoeba.</title>
        <authorList>
            <person name="Jerlstrom-Hultqvist J."/>
            <person name="Cepicka I."/>
            <person name="Gallot-Lavallee L."/>
            <person name="Salas-Leiva D."/>
            <person name="Curtis B.A."/>
            <person name="Zahonova K."/>
            <person name="Pipaliya S."/>
            <person name="Dacks J."/>
            <person name="Roger A.J."/>
        </authorList>
    </citation>
    <scope>NUCLEOTIDE SEQUENCE</scope>
    <source>
        <strain evidence="2">BMAN</strain>
    </source>
</reference>